<evidence type="ECO:0000259" key="1">
    <source>
        <dbReference type="Pfam" id="PF12697"/>
    </source>
</evidence>
<accession>A0A9W9F0V7</accession>
<organism evidence="2 3">
    <name type="scientific">Penicillium alfredii</name>
    <dbReference type="NCBI Taxonomy" id="1506179"/>
    <lineage>
        <taxon>Eukaryota</taxon>
        <taxon>Fungi</taxon>
        <taxon>Dikarya</taxon>
        <taxon>Ascomycota</taxon>
        <taxon>Pezizomycotina</taxon>
        <taxon>Eurotiomycetes</taxon>
        <taxon>Eurotiomycetidae</taxon>
        <taxon>Eurotiales</taxon>
        <taxon>Aspergillaceae</taxon>
        <taxon>Penicillium</taxon>
    </lineage>
</organism>
<evidence type="ECO:0000313" key="3">
    <source>
        <dbReference type="Proteomes" id="UP001141434"/>
    </source>
</evidence>
<dbReference type="Proteomes" id="UP001141434">
    <property type="component" value="Unassembled WGS sequence"/>
</dbReference>
<dbReference type="InterPro" id="IPR029058">
    <property type="entry name" value="AB_hydrolase_fold"/>
</dbReference>
<dbReference type="EMBL" id="JAPMSZ010000009">
    <property type="protein sequence ID" value="KAJ5091542.1"/>
    <property type="molecule type" value="Genomic_DNA"/>
</dbReference>
<dbReference type="GeneID" id="81396109"/>
<proteinExistence type="predicted"/>
<evidence type="ECO:0000313" key="2">
    <source>
        <dbReference type="EMBL" id="KAJ5091542.1"/>
    </source>
</evidence>
<dbReference type="Gene3D" id="3.40.50.1820">
    <property type="entry name" value="alpha/beta hydrolase"/>
    <property type="match status" value="1"/>
</dbReference>
<comment type="caution">
    <text evidence="2">The sequence shown here is derived from an EMBL/GenBank/DDBJ whole genome shotgun (WGS) entry which is preliminary data.</text>
</comment>
<dbReference type="Pfam" id="PF12697">
    <property type="entry name" value="Abhydrolase_6"/>
    <property type="match status" value="1"/>
</dbReference>
<name>A0A9W9F0V7_9EURO</name>
<dbReference type="GO" id="GO:0072330">
    <property type="term" value="P:monocarboxylic acid biosynthetic process"/>
    <property type="evidence" value="ECO:0007669"/>
    <property type="project" value="UniProtKB-ARBA"/>
</dbReference>
<dbReference type="GO" id="GO:0016020">
    <property type="term" value="C:membrane"/>
    <property type="evidence" value="ECO:0007669"/>
    <property type="project" value="TreeGrafter"/>
</dbReference>
<dbReference type="RefSeq" id="XP_056509740.1">
    <property type="nucleotide sequence ID" value="XM_056656940.1"/>
</dbReference>
<dbReference type="GO" id="GO:0017000">
    <property type="term" value="P:antibiotic biosynthetic process"/>
    <property type="evidence" value="ECO:0007669"/>
    <property type="project" value="UniProtKB-ARBA"/>
</dbReference>
<dbReference type="AlphaFoldDB" id="A0A9W9F0V7"/>
<dbReference type="PANTHER" id="PTHR43798:SF33">
    <property type="entry name" value="HYDROLASE, PUTATIVE (AFU_ORTHOLOGUE AFUA_2G14860)-RELATED"/>
    <property type="match status" value="1"/>
</dbReference>
<reference evidence="2" key="1">
    <citation type="submission" date="2022-11" db="EMBL/GenBank/DDBJ databases">
        <authorList>
            <person name="Petersen C."/>
        </authorList>
    </citation>
    <scope>NUCLEOTIDE SEQUENCE</scope>
    <source>
        <strain evidence="2">IBT 34128</strain>
    </source>
</reference>
<dbReference type="SUPFAM" id="SSF53474">
    <property type="entry name" value="alpha/beta-Hydrolases"/>
    <property type="match status" value="1"/>
</dbReference>
<reference evidence="2" key="2">
    <citation type="journal article" date="2023" name="IMA Fungus">
        <title>Comparative genomic study of the Penicillium genus elucidates a diverse pangenome and 15 lateral gene transfer events.</title>
        <authorList>
            <person name="Petersen C."/>
            <person name="Sorensen T."/>
            <person name="Nielsen M.R."/>
            <person name="Sondergaard T.E."/>
            <person name="Sorensen J.L."/>
            <person name="Fitzpatrick D.A."/>
            <person name="Frisvad J.C."/>
            <person name="Nielsen K.L."/>
        </authorList>
    </citation>
    <scope>NUCLEOTIDE SEQUENCE</scope>
    <source>
        <strain evidence="2">IBT 34128</strain>
    </source>
</reference>
<dbReference type="InterPro" id="IPR050266">
    <property type="entry name" value="AB_hydrolase_sf"/>
</dbReference>
<keyword evidence="3" id="KW-1185">Reference proteome</keyword>
<sequence length="325" mass="35978">MNATPGQPDWTIDQGSLMVPIGTHRLYMSVSGIRRMPEDPLIVILTGAGDVASSYTAVKPLVSQFAREVLYDRSGLGRSEPSPATSPSTAVSAARDLHSLLEATNQRPPLILVAHSYGGIIAREYLHLYPDDVAGMVLVESSTERQCDYFRVPDPNINALLGDLKFAQVTGLRADSKLSREEWRLRAMDIARGAVAAQAEADSFVEVCRALGEKLQYQRRVMGNKPLGVIRGNSARDYERIYHAGVEVGNGTEEQRKAFRELLDRWESIDRVLMEEQLQLSSNTHLVHVPDCGHHVHLVRPEIVAAEIKWVLGRAPGAPRDDQKL</sequence>
<dbReference type="PANTHER" id="PTHR43798">
    <property type="entry name" value="MONOACYLGLYCEROL LIPASE"/>
    <property type="match status" value="1"/>
</dbReference>
<gene>
    <name evidence="2" type="ORF">NUU61_006412</name>
</gene>
<feature type="domain" description="AB hydrolase-1" evidence="1">
    <location>
        <begin position="42"/>
        <end position="306"/>
    </location>
</feature>
<dbReference type="OrthoDB" id="294702at2759"/>
<protein>
    <recommendedName>
        <fullName evidence="1">AB hydrolase-1 domain-containing protein</fullName>
    </recommendedName>
</protein>
<dbReference type="InterPro" id="IPR000073">
    <property type="entry name" value="AB_hydrolase_1"/>
</dbReference>